<comment type="caution">
    <text evidence="2">The sequence shown here is derived from an EMBL/GenBank/DDBJ whole genome shotgun (WGS) entry which is preliminary data.</text>
</comment>
<feature type="chain" id="PRO_5032735009" evidence="1">
    <location>
        <begin position="24"/>
        <end position="128"/>
    </location>
</feature>
<keyword evidence="3" id="KW-1185">Reference proteome</keyword>
<proteinExistence type="predicted"/>
<accession>A0A846QM84</accession>
<organism evidence="2 3">
    <name type="scientific">Desulfobaculum xiamenense</name>
    <dbReference type="NCBI Taxonomy" id="995050"/>
    <lineage>
        <taxon>Bacteria</taxon>
        <taxon>Pseudomonadati</taxon>
        <taxon>Thermodesulfobacteriota</taxon>
        <taxon>Desulfovibrionia</taxon>
        <taxon>Desulfovibrionales</taxon>
        <taxon>Desulfovibrionaceae</taxon>
        <taxon>Desulfobaculum</taxon>
    </lineage>
</organism>
<gene>
    <name evidence="2" type="ORF">GGQ74_000004</name>
</gene>
<dbReference type="InterPro" id="IPR021952">
    <property type="entry name" value="Flpp3-like"/>
</dbReference>
<evidence type="ECO:0000313" key="2">
    <source>
        <dbReference type="EMBL" id="NJB66364.1"/>
    </source>
</evidence>
<dbReference type="EMBL" id="JAATJA010000001">
    <property type="protein sequence ID" value="NJB66364.1"/>
    <property type="molecule type" value="Genomic_DNA"/>
</dbReference>
<protein>
    <submittedName>
        <fullName evidence="2">Formylmethanofuran dehydrogenase subunit A</fullName>
    </submittedName>
</protein>
<name>A0A846QM84_9BACT</name>
<reference evidence="2 3" key="1">
    <citation type="submission" date="2020-03" db="EMBL/GenBank/DDBJ databases">
        <title>Genomic Encyclopedia of Type Strains, Phase IV (KMG-IV): sequencing the most valuable type-strain genomes for metagenomic binning, comparative biology and taxonomic classification.</title>
        <authorList>
            <person name="Goeker M."/>
        </authorList>
    </citation>
    <scope>NUCLEOTIDE SEQUENCE [LARGE SCALE GENOMIC DNA]</scope>
    <source>
        <strain evidence="2 3">DSM 24233</strain>
    </source>
</reference>
<dbReference type="RefSeq" id="WP_167939507.1">
    <property type="nucleotide sequence ID" value="NZ_JAATJA010000001.1"/>
</dbReference>
<keyword evidence="1" id="KW-0732">Signal</keyword>
<dbReference type="PROSITE" id="PS51257">
    <property type="entry name" value="PROKAR_LIPOPROTEIN"/>
    <property type="match status" value="1"/>
</dbReference>
<sequence length="128" mass="13721">MKMIRNICLVLMLAAAAAMQGCAVMAVGAVAGGGTYAYVTGNLERSYNADVDSVYESTLRAARRLNLTVEDKEINLSSGSISGKDQDRSYWVRFKATNPHVTLVSVRVGLLGDEIASRRIHEAIASGL</sequence>
<feature type="signal peptide" evidence="1">
    <location>
        <begin position="1"/>
        <end position="23"/>
    </location>
</feature>
<evidence type="ECO:0000256" key="1">
    <source>
        <dbReference type="SAM" id="SignalP"/>
    </source>
</evidence>
<dbReference type="Proteomes" id="UP000580856">
    <property type="component" value="Unassembled WGS sequence"/>
</dbReference>
<dbReference type="AlphaFoldDB" id="A0A846QM84"/>
<dbReference type="Pfam" id="PF12092">
    <property type="entry name" value="DUF3568"/>
    <property type="match status" value="1"/>
</dbReference>
<evidence type="ECO:0000313" key="3">
    <source>
        <dbReference type="Proteomes" id="UP000580856"/>
    </source>
</evidence>